<dbReference type="Proteomes" id="UP000230025">
    <property type="component" value="Unassembled WGS sequence"/>
</dbReference>
<gene>
    <name evidence="5" type="ORF">COW28_06380</name>
</gene>
<comment type="caution">
    <text evidence="5">The sequence shown here is derived from an EMBL/GenBank/DDBJ whole genome shotgun (WGS) entry which is preliminary data.</text>
</comment>
<reference evidence="6" key="1">
    <citation type="submission" date="2017-09" db="EMBL/GenBank/DDBJ databases">
        <title>Depth-based differentiation of microbial function through sediment-hosted aquifers and enrichment of novel symbionts in the deep terrestrial subsurface.</title>
        <authorList>
            <person name="Probst A.J."/>
            <person name="Ladd B."/>
            <person name="Jarett J.K."/>
            <person name="Geller-Mcgrath D.E."/>
            <person name="Sieber C.M.K."/>
            <person name="Emerson J.B."/>
            <person name="Anantharaman K."/>
            <person name="Thomas B.C."/>
            <person name="Malmstrom R."/>
            <person name="Stieglmeier M."/>
            <person name="Klingl A."/>
            <person name="Woyke T."/>
            <person name="Ryan C.M."/>
            <person name="Banfield J.F."/>
        </authorList>
    </citation>
    <scope>NUCLEOTIDE SEQUENCE [LARGE SCALE GENOMIC DNA]</scope>
</reference>
<dbReference type="PANTHER" id="PTHR30612">
    <property type="entry name" value="SECA INNER MEMBRANE COMPONENT OF SEC PROTEIN SECRETION SYSTEM"/>
    <property type="match status" value="1"/>
</dbReference>
<evidence type="ECO:0000313" key="6">
    <source>
        <dbReference type="Proteomes" id="UP000230025"/>
    </source>
</evidence>
<feature type="domain" description="SecA family profile" evidence="4">
    <location>
        <begin position="1"/>
        <end position="85"/>
    </location>
</feature>
<dbReference type="GO" id="GO:0005524">
    <property type="term" value="F:ATP binding"/>
    <property type="evidence" value="ECO:0007669"/>
    <property type="project" value="InterPro"/>
</dbReference>
<dbReference type="InterPro" id="IPR011115">
    <property type="entry name" value="SecA_DEAD"/>
</dbReference>
<dbReference type="InterPro" id="IPR014018">
    <property type="entry name" value="SecA_motor_DEAD"/>
</dbReference>
<dbReference type="GO" id="GO:0005829">
    <property type="term" value="C:cytosol"/>
    <property type="evidence" value="ECO:0007669"/>
    <property type="project" value="TreeGrafter"/>
</dbReference>
<keyword evidence="3" id="KW-0811">Translocation</keyword>
<dbReference type="Gene3D" id="3.40.50.300">
    <property type="entry name" value="P-loop containing nucleotide triphosphate hydrolases"/>
    <property type="match status" value="1"/>
</dbReference>
<organism evidence="5 6">
    <name type="scientific">bacterium (Candidatus Ratteibacteria) CG15_BIG_FIL_POST_REV_8_21_14_020_41_12</name>
    <dbReference type="NCBI Taxonomy" id="2014291"/>
    <lineage>
        <taxon>Bacteria</taxon>
        <taxon>Candidatus Ratteibacteria</taxon>
    </lineage>
</organism>
<dbReference type="GO" id="GO:0043952">
    <property type="term" value="P:protein transport by the Sec complex"/>
    <property type="evidence" value="ECO:0007669"/>
    <property type="project" value="TreeGrafter"/>
</dbReference>
<evidence type="ECO:0000313" key="5">
    <source>
        <dbReference type="EMBL" id="PIW32221.1"/>
    </source>
</evidence>
<dbReference type="EMBL" id="PFFY01000298">
    <property type="protein sequence ID" value="PIW32221.1"/>
    <property type="molecule type" value="Genomic_DNA"/>
</dbReference>
<dbReference type="GO" id="GO:0005886">
    <property type="term" value="C:plasma membrane"/>
    <property type="evidence" value="ECO:0007669"/>
    <property type="project" value="TreeGrafter"/>
</dbReference>
<feature type="non-terminal residue" evidence="5">
    <location>
        <position position="1"/>
    </location>
</feature>
<evidence type="ECO:0000256" key="2">
    <source>
        <dbReference type="ARBA" id="ARBA00022927"/>
    </source>
</evidence>
<evidence type="ECO:0000256" key="1">
    <source>
        <dbReference type="ARBA" id="ARBA00022475"/>
    </source>
</evidence>
<dbReference type="PANTHER" id="PTHR30612:SF0">
    <property type="entry name" value="CHLOROPLAST PROTEIN-TRANSPORTING ATPASE"/>
    <property type="match status" value="1"/>
</dbReference>
<proteinExistence type="predicted"/>
<feature type="non-terminal residue" evidence="5">
    <location>
        <position position="85"/>
    </location>
</feature>
<dbReference type="AlphaFoldDB" id="A0A2M7GXB4"/>
<dbReference type="GO" id="GO:0006605">
    <property type="term" value="P:protein targeting"/>
    <property type="evidence" value="ECO:0007669"/>
    <property type="project" value="InterPro"/>
</dbReference>
<evidence type="ECO:0000259" key="4">
    <source>
        <dbReference type="PROSITE" id="PS51196"/>
    </source>
</evidence>
<keyword evidence="1" id="KW-0472">Membrane</keyword>
<dbReference type="InterPro" id="IPR000185">
    <property type="entry name" value="SecA"/>
</dbReference>
<accession>A0A2M7GXB4</accession>
<dbReference type="Pfam" id="PF07517">
    <property type="entry name" value="SecA_DEAD"/>
    <property type="match status" value="1"/>
</dbReference>
<dbReference type="GO" id="GO:0031522">
    <property type="term" value="C:cell envelope Sec protein transport complex"/>
    <property type="evidence" value="ECO:0007669"/>
    <property type="project" value="TreeGrafter"/>
</dbReference>
<dbReference type="GO" id="GO:0006886">
    <property type="term" value="P:intracellular protein transport"/>
    <property type="evidence" value="ECO:0007669"/>
    <property type="project" value="InterPro"/>
</dbReference>
<protein>
    <recommendedName>
        <fullName evidence="4">SecA family profile domain-containing protein</fullName>
    </recommendedName>
</protein>
<name>A0A2M7GXB4_9BACT</name>
<keyword evidence="1" id="KW-1003">Cell membrane</keyword>
<dbReference type="SUPFAM" id="SSF52540">
    <property type="entry name" value="P-loop containing nucleoside triphosphate hydrolases"/>
    <property type="match status" value="1"/>
</dbReference>
<keyword evidence="2" id="KW-0813">Transport</keyword>
<dbReference type="GO" id="GO:0017038">
    <property type="term" value="P:protein import"/>
    <property type="evidence" value="ECO:0007669"/>
    <property type="project" value="InterPro"/>
</dbReference>
<dbReference type="SMART" id="SM00957">
    <property type="entry name" value="SecA_DEAD"/>
    <property type="match status" value="1"/>
</dbReference>
<keyword evidence="2" id="KW-0653">Protein transport</keyword>
<sequence>KAIFGTKNSRVLKQLNHIVEKINSLEPEIEKLPDTELKNKTAEFKERLKGGETLTDLLPEAFACVREASRRTIGQRHFDVQLIGG</sequence>
<dbReference type="PROSITE" id="PS51196">
    <property type="entry name" value="SECA_MOTOR_DEAD"/>
    <property type="match status" value="1"/>
</dbReference>
<dbReference type="InterPro" id="IPR027417">
    <property type="entry name" value="P-loop_NTPase"/>
</dbReference>
<evidence type="ECO:0000256" key="3">
    <source>
        <dbReference type="ARBA" id="ARBA00023010"/>
    </source>
</evidence>